<evidence type="ECO:0000259" key="5">
    <source>
        <dbReference type="PROSITE" id="PS50305"/>
    </source>
</evidence>
<proteinExistence type="predicted"/>
<sequence>MSIDTLKKLIHESKNIVLFGGAGTSTESNVLDFRSENGLYSLKKYDVSPEEILSHDYFYKHPDRFYAFLKEYLLLPNIKPHKGHFATVALEAMGLSTIITQNIDGLHQAAGSSNVIELHGSVHRHYCTKCHAFYDMNWILNTREDTIKCPLCEGLVKPDVVLYGEPLDQEVMSKTVKAIQESDLLIVAGTSLVVYPAASFLRYYKGKNLVLINKTETPYDHTASLVLRESYGDVFDQLIHPF</sequence>
<dbReference type="InterPro" id="IPR050134">
    <property type="entry name" value="NAD-dep_sirtuin_deacylases"/>
</dbReference>
<dbReference type="Gene3D" id="3.30.1600.10">
    <property type="entry name" value="SIR2/SIRT2 'Small Domain"/>
    <property type="match status" value="1"/>
</dbReference>
<feature type="binding site" evidence="4">
    <location>
        <position position="127"/>
    </location>
    <ligand>
        <name>Zn(2+)</name>
        <dbReference type="ChEBI" id="CHEBI:29105"/>
    </ligand>
</feature>
<feature type="binding site" evidence="4">
    <location>
        <position position="130"/>
    </location>
    <ligand>
        <name>Zn(2+)</name>
        <dbReference type="ChEBI" id="CHEBI:29105"/>
    </ligand>
</feature>
<evidence type="ECO:0000256" key="4">
    <source>
        <dbReference type="PROSITE-ProRule" id="PRU00236"/>
    </source>
</evidence>
<organism evidence="6 7">
    <name type="scientific">Fusibacter ferrireducens</name>
    <dbReference type="NCBI Taxonomy" id="2785058"/>
    <lineage>
        <taxon>Bacteria</taxon>
        <taxon>Bacillati</taxon>
        <taxon>Bacillota</taxon>
        <taxon>Clostridia</taxon>
        <taxon>Eubacteriales</taxon>
        <taxon>Eubacteriales Family XII. Incertae Sedis</taxon>
        <taxon>Fusibacter</taxon>
    </lineage>
</organism>
<evidence type="ECO:0000256" key="1">
    <source>
        <dbReference type="ARBA" id="ARBA00012928"/>
    </source>
</evidence>
<dbReference type="InterPro" id="IPR029035">
    <property type="entry name" value="DHS-like_NAD/FAD-binding_dom"/>
</dbReference>
<comment type="caution">
    <text evidence="6">The sequence shown here is derived from an EMBL/GenBank/DDBJ whole genome shotgun (WGS) entry which is preliminary data.</text>
</comment>
<keyword evidence="3" id="KW-0520">NAD</keyword>
<dbReference type="SUPFAM" id="SSF52467">
    <property type="entry name" value="DHS-like NAD/FAD-binding domain"/>
    <property type="match status" value="1"/>
</dbReference>
<dbReference type="RefSeq" id="WP_194704134.1">
    <property type="nucleotide sequence ID" value="NZ_JADKNH010000022.1"/>
</dbReference>
<dbReference type="NCBIfam" id="NF001752">
    <property type="entry name" value="PRK00481.1-1"/>
    <property type="match status" value="1"/>
</dbReference>
<dbReference type="Pfam" id="PF02146">
    <property type="entry name" value="SIR2"/>
    <property type="match status" value="1"/>
</dbReference>
<gene>
    <name evidence="6" type="ORF">ISU02_22600</name>
</gene>
<feature type="binding site" evidence="4">
    <location>
        <position position="152"/>
    </location>
    <ligand>
        <name>Zn(2+)</name>
        <dbReference type="ChEBI" id="CHEBI:29105"/>
    </ligand>
</feature>
<dbReference type="InterPro" id="IPR026591">
    <property type="entry name" value="Sirtuin_cat_small_dom_sf"/>
</dbReference>
<name>A0ABS0A0D6_9FIRM</name>
<keyword evidence="7" id="KW-1185">Reference proteome</keyword>
<dbReference type="EC" id="2.3.1.286" evidence="1"/>
<keyword evidence="4" id="KW-0862">Zinc</keyword>
<evidence type="ECO:0000313" key="7">
    <source>
        <dbReference type="Proteomes" id="UP000614200"/>
    </source>
</evidence>
<keyword evidence="4" id="KW-0479">Metal-binding</keyword>
<evidence type="ECO:0000256" key="2">
    <source>
        <dbReference type="ARBA" id="ARBA00022679"/>
    </source>
</evidence>
<dbReference type="InterPro" id="IPR003000">
    <property type="entry name" value="Sirtuin"/>
</dbReference>
<evidence type="ECO:0000313" key="6">
    <source>
        <dbReference type="EMBL" id="MBF4695898.1"/>
    </source>
</evidence>
<dbReference type="PANTHER" id="PTHR11085">
    <property type="entry name" value="NAD-DEPENDENT PROTEIN DEACYLASE SIRTUIN-5, MITOCHONDRIAL-RELATED"/>
    <property type="match status" value="1"/>
</dbReference>
<dbReference type="PANTHER" id="PTHR11085:SF4">
    <property type="entry name" value="NAD-DEPENDENT PROTEIN DEACYLASE"/>
    <property type="match status" value="1"/>
</dbReference>
<evidence type="ECO:0000256" key="3">
    <source>
        <dbReference type="ARBA" id="ARBA00023027"/>
    </source>
</evidence>
<dbReference type="Proteomes" id="UP000614200">
    <property type="component" value="Unassembled WGS sequence"/>
</dbReference>
<dbReference type="EMBL" id="JADKNH010000022">
    <property type="protein sequence ID" value="MBF4695898.1"/>
    <property type="molecule type" value="Genomic_DNA"/>
</dbReference>
<reference evidence="6 7" key="1">
    <citation type="submission" date="2020-11" db="EMBL/GenBank/DDBJ databases">
        <title>Fusibacter basophilias sp. nov.</title>
        <authorList>
            <person name="Qiu D."/>
        </authorList>
    </citation>
    <scope>NUCLEOTIDE SEQUENCE [LARGE SCALE GENOMIC DNA]</scope>
    <source>
        <strain evidence="6 7">Q10-2</strain>
    </source>
</reference>
<dbReference type="PROSITE" id="PS50305">
    <property type="entry name" value="SIRTUIN"/>
    <property type="match status" value="1"/>
</dbReference>
<feature type="binding site" evidence="4">
    <location>
        <position position="149"/>
    </location>
    <ligand>
        <name>Zn(2+)</name>
        <dbReference type="ChEBI" id="CHEBI:29105"/>
    </ligand>
</feature>
<feature type="domain" description="Deacetylase sirtuin-type" evidence="5">
    <location>
        <begin position="1"/>
        <end position="242"/>
    </location>
</feature>
<accession>A0ABS0A0D6</accession>
<dbReference type="Gene3D" id="3.40.50.1220">
    <property type="entry name" value="TPP-binding domain"/>
    <property type="match status" value="1"/>
</dbReference>
<dbReference type="InterPro" id="IPR026590">
    <property type="entry name" value="Ssirtuin_cat_dom"/>
</dbReference>
<protein>
    <recommendedName>
        <fullName evidence="1">protein acetyllysine N-acetyltransferase</fullName>
        <ecNumber evidence="1">2.3.1.286</ecNumber>
    </recommendedName>
</protein>
<keyword evidence="2" id="KW-0808">Transferase</keyword>
<feature type="active site" description="Proton acceptor" evidence="4">
    <location>
        <position position="119"/>
    </location>
</feature>